<name>A0A6P6NL79_CARAU</name>
<organism evidence="2 3">
    <name type="scientific">Carassius auratus</name>
    <name type="common">Goldfish</name>
    <dbReference type="NCBI Taxonomy" id="7957"/>
    <lineage>
        <taxon>Eukaryota</taxon>
        <taxon>Metazoa</taxon>
        <taxon>Chordata</taxon>
        <taxon>Craniata</taxon>
        <taxon>Vertebrata</taxon>
        <taxon>Euteleostomi</taxon>
        <taxon>Actinopterygii</taxon>
        <taxon>Neopterygii</taxon>
        <taxon>Teleostei</taxon>
        <taxon>Ostariophysi</taxon>
        <taxon>Cypriniformes</taxon>
        <taxon>Cyprinidae</taxon>
        <taxon>Cyprininae</taxon>
        <taxon>Carassius</taxon>
    </lineage>
</organism>
<feature type="domain" description="Integrase catalytic" evidence="1">
    <location>
        <begin position="198"/>
        <end position="381"/>
    </location>
</feature>
<evidence type="ECO:0000259" key="1">
    <source>
        <dbReference type="PROSITE" id="PS50994"/>
    </source>
</evidence>
<dbReference type="GO" id="GO:0015074">
    <property type="term" value="P:DNA integration"/>
    <property type="evidence" value="ECO:0007669"/>
    <property type="project" value="InterPro"/>
</dbReference>
<dbReference type="PANTHER" id="PTHR46791:SF4">
    <property type="match status" value="1"/>
</dbReference>
<dbReference type="Proteomes" id="UP000515129">
    <property type="component" value="Unplaced"/>
</dbReference>
<protein>
    <submittedName>
        <fullName evidence="3">Uncharacterized protein LOC113081361</fullName>
    </submittedName>
</protein>
<reference evidence="3" key="1">
    <citation type="submission" date="2025-08" db="UniProtKB">
        <authorList>
            <consortium name="RefSeq"/>
        </authorList>
    </citation>
    <scope>IDENTIFICATION</scope>
    <source>
        <strain evidence="3">Wakin</strain>
        <tissue evidence="3">Muscle</tissue>
    </source>
</reference>
<keyword evidence="2" id="KW-1185">Reference proteome</keyword>
<dbReference type="InterPro" id="IPR058913">
    <property type="entry name" value="Integrase_dom_put"/>
</dbReference>
<evidence type="ECO:0000313" key="3">
    <source>
        <dbReference type="RefSeq" id="XP_026109249.1"/>
    </source>
</evidence>
<dbReference type="RefSeq" id="XP_026109249.1">
    <property type="nucleotide sequence ID" value="XM_026253464.1"/>
</dbReference>
<dbReference type="Gene3D" id="3.30.420.10">
    <property type="entry name" value="Ribonuclease H-like superfamily/Ribonuclease H"/>
    <property type="match status" value="1"/>
</dbReference>
<sequence length="456" mass="52034">MAAAELIRALNSLADEVERVQRNGSISEDCYAYICDRTNTLLERLGEFSALSGADTRLAADILKVVEERLSSDRPGRVGRPAVEIPGEAIEGYLMYGLHVKDIAALYGVSRWTVHRRMQQCGLKVSELYSGIDNTELDRLVMEIQREHPQCGYRMMRAFLQASGHLIPFFRVRESLHRVDPEGTQLRALANRTLHRRQYSVPGPNCMWHIDGNHKLIRWRFVIHGGIDGFSRLVVYLNAATNNNATTVLDAFLGAVSQYGLPSRVRSDKGGENIEVAQFMVQNRGENRNSHITGRSVHNQRIERLWRDVYTQVLDLFHTLFYHLEMTGLLNPDDEIHIFALHWTFSLQLQHQLNTFKEAWNFHRLRTENGRSPYQLWLQNRDAADDLGTVDEDYGVDWDGPPAMEDANSISIPDVQLPRSLNAEEIAGLPNRDVPLNATVNVYNSTVEQLTEILRY</sequence>
<dbReference type="GeneID" id="113081361"/>
<dbReference type="InterPro" id="IPR001584">
    <property type="entry name" value="Integrase_cat-core"/>
</dbReference>
<dbReference type="PANTHER" id="PTHR46791">
    <property type="entry name" value="EXPRESSED PROTEIN"/>
    <property type="match status" value="1"/>
</dbReference>
<dbReference type="SUPFAM" id="SSF53098">
    <property type="entry name" value="Ribonuclease H-like"/>
    <property type="match status" value="1"/>
</dbReference>
<dbReference type="InterPro" id="IPR036397">
    <property type="entry name" value="RNaseH_sf"/>
</dbReference>
<evidence type="ECO:0000313" key="2">
    <source>
        <dbReference type="Proteomes" id="UP000515129"/>
    </source>
</evidence>
<dbReference type="GO" id="GO:0003676">
    <property type="term" value="F:nucleic acid binding"/>
    <property type="evidence" value="ECO:0007669"/>
    <property type="project" value="InterPro"/>
</dbReference>
<dbReference type="Pfam" id="PF24764">
    <property type="entry name" value="rva_4"/>
    <property type="match status" value="1"/>
</dbReference>
<accession>A0A6P6NL79</accession>
<gene>
    <name evidence="3" type="primary">LOC113081361</name>
</gene>
<dbReference type="OrthoDB" id="2686689at2759"/>
<dbReference type="KEGG" id="caua:113081361"/>
<proteinExistence type="predicted"/>
<dbReference type="InterPro" id="IPR012337">
    <property type="entry name" value="RNaseH-like_sf"/>
</dbReference>
<dbReference type="AlphaFoldDB" id="A0A6P6NL79"/>
<dbReference type="PROSITE" id="PS50994">
    <property type="entry name" value="INTEGRASE"/>
    <property type="match status" value="1"/>
</dbReference>